<dbReference type="Gene3D" id="2.30.29.30">
    <property type="entry name" value="Pleckstrin-homology domain (PH domain)/Phosphotyrosine-binding domain (PTB)"/>
    <property type="match status" value="1"/>
</dbReference>
<dbReference type="Proteomes" id="UP000001307">
    <property type="component" value="Unassembled WGS sequence"/>
</dbReference>
<evidence type="ECO:0000256" key="8">
    <source>
        <dbReference type="ARBA" id="ARBA00047899"/>
    </source>
</evidence>
<keyword evidence="4" id="KW-0808">Transferase</keyword>
<evidence type="ECO:0000313" key="13">
    <source>
        <dbReference type="Proteomes" id="UP000001307"/>
    </source>
</evidence>
<dbReference type="InterPro" id="IPR008271">
    <property type="entry name" value="Ser/Thr_kinase_AS"/>
</dbReference>
<dbReference type="SUPFAM" id="SSF56112">
    <property type="entry name" value="Protein kinase-like (PK-like)"/>
    <property type="match status" value="1"/>
</dbReference>
<keyword evidence="13" id="KW-1185">Reference proteome</keyword>
<dbReference type="GO" id="GO:0004674">
    <property type="term" value="F:protein serine/threonine kinase activity"/>
    <property type="evidence" value="ECO:0007669"/>
    <property type="project" value="UniProtKB-KW"/>
</dbReference>
<reference evidence="12" key="1">
    <citation type="journal article" date="2010" name="Science">
        <title>Plasticity of animal genome architecture unmasked by rapid evolution of a pelagic tunicate.</title>
        <authorList>
            <person name="Denoeud F."/>
            <person name="Henriet S."/>
            <person name="Mungpakdee S."/>
            <person name="Aury J.M."/>
            <person name="Da Silva C."/>
            <person name="Brinkmann H."/>
            <person name="Mikhaleva J."/>
            <person name="Olsen L.C."/>
            <person name="Jubin C."/>
            <person name="Canestro C."/>
            <person name="Bouquet J.M."/>
            <person name="Danks G."/>
            <person name="Poulain J."/>
            <person name="Campsteijn C."/>
            <person name="Adamski M."/>
            <person name="Cross I."/>
            <person name="Yadetie F."/>
            <person name="Muffato M."/>
            <person name="Louis A."/>
            <person name="Butcher S."/>
            <person name="Tsagkogeorga G."/>
            <person name="Konrad A."/>
            <person name="Singh S."/>
            <person name="Jensen M.F."/>
            <person name="Cong E.H."/>
            <person name="Eikeseth-Otteraa H."/>
            <person name="Noel B."/>
            <person name="Anthouard V."/>
            <person name="Porcel B.M."/>
            <person name="Kachouri-Lafond R."/>
            <person name="Nishino A."/>
            <person name="Ugolini M."/>
            <person name="Chourrout P."/>
            <person name="Nishida H."/>
            <person name="Aasland R."/>
            <person name="Huzurbazar S."/>
            <person name="Westhof E."/>
            <person name="Delsuc F."/>
            <person name="Lehrach H."/>
            <person name="Reinhardt R."/>
            <person name="Weissenbach J."/>
            <person name="Roy S.W."/>
            <person name="Artiguenave F."/>
            <person name="Postlethwait J.H."/>
            <person name="Manak J.R."/>
            <person name="Thompson E.M."/>
            <person name="Jaillon O."/>
            <person name="Du Pasquier L."/>
            <person name="Boudinot P."/>
            <person name="Liberles D.A."/>
            <person name="Volff J.N."/>
            <person name="Philippe H."/>
            <person name="Lenhard B."/>
            <person name="Roest Crollius H."/>
            <person name="Wincker P."/>
            <person name="Chourrout D."/>
        </authorList>
    </citation>
    <scope>NUCLEOTIDE SEQUENCE [LARGE SCALE GENOMIC DNA]</scope>
</reference>
<dbReference type="FunCoup" id="E4XZ21">
    <property type="interactions" value="185"/>
</dbReference>
<dbReference type="EMBL" id="FN653371">
    <property type="protein sequence ID" value="CBY14883.1"/>
    <property type="molecule type" value="Genomic_DNA"/>
</dbReference>
<dbReference type="PANTHER" id="PTHR24356:SF163">
    <property type="entry name" value="3-PHOSPHOINOSITIDE-DEPENDENT PROTEIN KINASE 1-RELATED"/>
    <property type="match status" value="1"/>
</dbReference>
<dbReference type="InterPro" id="IPR011993">
    <property type="entry name" value="PH-like_dom_sf"/>
</dbReference>
<dbReference type="PROSITE" id="PS00108">
    <property type="entry name" value="PROTEIN_KINASE_ST"/>
    <property type="match status" value="1"/>
</dbReference>
<comment type="catalytic activity">
    <reaction evidence="8">
        <text>L-threonyl-[protein] + ATP = O-phospho-L-threonyl-[protein] + ADP + H(+)</text>
        <dbReference type="Rhea" id="RHEA:46608"/>
        <dbReference type="Rhea" id="RHEA-COMP:11060"/>
        <dbReference type="Rhea" id="RHEA-COMP:11605"/>
        <dbReference type="ChEBI" id="CHEBI:15378"/>
        <dbReference type="ChEBI" id="CHEBI:30013"/>
        <dbReference type="ChEBI" id="CHEBI:30616"/>
        <dbReference type="ChEBI" id="CHEBI:61977"/>
        <dbReference type="ChEBI" id="CHEBI:456216"/>
        <dbReference type="EC" id="2.7.11.1"/>
    </reaction>
</comment>
<organism evidence="12">
    <name type="scientific">Oikopleura dioica</name>
    <name type="common">Tunicate</name>
    <dbReference type="NCBI Taxonomy" id="34765"/>
    <lineage>
        <taxon>Eukaryota</taxon>
        <taxon>Metazoa</taxon>
        <taxon>Chordata</taxon>
        <taxon>Tunicata</taxon>
        <taxon>Appendicularia</taxon>
        <taxon>Copelata</taxon>
        <taxon>Oikopleuridae</taxon>
        <taxon>Oikopleura</taxon>
    </lineage>
</organism>
<keyword evidence="5 10" id="KW-0547">Nucleotide-binding</keyword>
<feature type="binding site" evidence="10">
    <location>
        <position position="45"/>
    </location>
    <ligand>
        <name>ATP</name>
        <dbReference type="ChEBI" id="CHEBI:30616"/>
    </ligand>
</feature>
<dbReference type="InterPro" id="IPR017441">
    <property type="entry name" value="Protein_kinase_ATP_BS"/>
</dbReference>
<dbReference type="PROSITE" id="PS50011">
    <property type="entry name" value="PROTEIN_KINASE_DOM"/>
    <property type="match status" value="1"/>
</dbReference>
<keyword evidence="3" id="KW-0723">Serine/threonine-protein kinase</keyword>
<proteinExistence type="predicted"/>
<dbReference type="InParanoid" id="E4XZ21"/>
<evidence type="ECO:0000256" key="5">
    <source>
        <dbReference type="ARBA" id="ARBA00022741"/>
    </source>
</evidence>
<dbReference type="PROSITE" id="PS00107">
    <property type="entry name" value="PROTEIN_KINASE_ATP"/>
    <property type="match status" value="1"/>
</dbReference>
<evidence type="ECO:0000256" key="1">
    <source>
        <dbReference type="ARBA" id="ARBA00012513"/>
    </source>
</evidence>
<keyword evidence="7 10" id="KW-0067">ATP-binding</keyword>
<evidence type="ECO:0000256" key="2">
    <source>
        <dbReference type="ARBA" id="ARBA00018538"/>
    </source>
</evidence>
<dbReference type="Gene3D" id="3.30.200.20">
    <property type="entry name" value="Phosphorylase Kinase, domain 1"/>
    <property type="match status" value="1"/>
</dbReference>
<dbReference type="InterPro" id="IPR000719">
    <property type="entry name" value="Prot_kinase_dom"/>
</dbReference>
<sequence length="506" mass="57954">MTRLVAGDFEWGRVLGEGSYGEVVLARLKDPSPFPDWPTEFAVKKLSKRFILKEQSIMHRTGRDVQKQCFTEKNLLSKLSSPFIVSLFTTFTTTEELFYAISYQDQGDLRELLNEKGALEVNAARFYLAELFSALFYLHDNLVIHRDIKPENILLGKSESGVHLKLCDFATAKDVTTLKDGERASTFVGSAEYVSPELLGYDEEVGKYAVYESDLWAAASVVYFTLAGLPPFRAESEYLMYRKIETNDYSFPEGFHEEGKTLVKELLQLKPCERLGAGRNHSDIKNHPFFKEINWTDLHKQEPPTIRQYSDSIEEIFHEDPMTAAFEEFSVESNQASKTGESGEQISEVDDPTGLGIPTILSKAEFEKRLVSQRIDRKNKSNRWATFVDDDELIIKLGYMYKKRGLFSRKRMFLLTGGKIEKLPRLIYVDANSWEKKGEINLHGKIKVHQKSFSRFYIIDPSKGRDGRIYDLTDNNSNSDVPDAGAAQWIRKIQLVKEIYFSKPKV</sequence>
<keyword evidence="6" id="KW-0418">Kinase</keyword>
<dbReference type="InterPro" id="IPR050236">
    <property type="entry name" value="Ser_Thr_kinase_AGC"/>
</dbReference>
<dbReference type="EC" id="2.7.11.1" evidence="1"/>
<evidence type="ECO:0000313" key="12">
    <source>
        <dbReference type="EMBL" id="CBY14883.1"/>
    </source>
</evidence>
<accession>E4XZ21</accession>
<dbReference type="Gene3D" id="1.10.510.10">
    <property type="entry name" value="Transferase(Phosphotransferase) domain 1"/>
    <property type="match status" value="1"/>
</dbReference>
<gene>
    <name evidence="12" type="ORF">GSOID_T00009975001</name>
</gene>
<feature type="domain" description="Protein kinase" evidence="11">
    <location>
        <begin position="9"/>
        <end position="290"/>
    </location>
</feature>
<dbReference type="InterPro" id="IPR033931">
    <property type="entry name" value="PDK1-typ_PH"/>
</dbReference>
<evidence type="ECO:0000256" key="3">
    <source>
        <dbReference type="ARBA" id="ARBA00022527"/>
    </source>
</evidence>
<comment type="catalytic activity">
    <reaction evidence="9">
        <text>L-seryl-[protein] + ATP = O-phospho-L-seryl-[protein] + ADP + H(+)</text>
        <dbReference type="Rhea" id="RHEA:17989"/>
        <dbReference type="Rhea" id="RHEA-COMP:9863"/>
        <dbReference type="Rhea" id="RHEA-COMP:11604"/>
        <dbReference type="ChEBI" id="CHEBI:15378"/>
        <dbReference type="ChEBI" id="CHEBI:29999"/>
        <dbReference type="ChEBI" id="CHEBI:30616"/>
        <dbReference type="ChEBI" id="CHEBI:83421"/>
        <dbReference type="ChEBI" id="CHEBI:456216"/>
        <dbReference type="EC" id="2.7.11.1"/>
    </reaction>
</comment>
<dbReference type="OrthoDB" id="347657at2759"/>
<dbReference type="Pfam" id="PF14593">
    <property type="entry name" value="PH_3"/>
    <property type="match status" value="1"/>
</dbReference>
<dbReference type="GO" id="GO:0035556">
    <property type="term" value="P:intracellular signal transduction"/>
    <property type="evidence" value="ECO:0007669"/>
    <property type="project" value="TreeGrafter"/>
</dbReference>
<evidence type="ECO:0000256" key="10">
    <source>
        <dbReference type="PROSITE-ProRule" id="PRU10141"/>
    </source>
</evidence>
<evidence type="ECO:0000256" key="6">
    <source>
        <dbReference type="ARBA" id="ARBA00022777"/>
    </source>
</evidence>
<evidence type="ECO:0000259" key="11">
    <source>
        <dbReference type="PROSITE" id="PS50011"/>
    </source>
</evidence>
<dbReference type="InterPro" id="IPR011009">
    <property type="entry name" value="Kinase-like_dom_sf"/>
</dbReference>
<dbReference type="SUPFAM" id="SSF50729">
    <property type="entry name" value="PH domain-like"/>
    <property type="match status" value="1"/>
</dbReference>
<evidence type="ECO:0000256" key="9">
    <source>
        <dbReference type="ARBA" id="ARBA00048679"/>
    </source>
</evidence>
<name>E4XZ21_OIKDI</name>
<evidence type="ECO:0000256" key="7">
    <source>
        <dbReference type="ARBA" id="ARBA00022840"/>
    </source>
</evidence>
<evidence type="ECO:0000256" key="4">
    <source>
        <dbReference type="ARBA" id="ARBA00022679"/>
    </source>
</evidence>
<dbReference type="PANTHER" id="PTHR24356">
    <property type="entry name" value="SERINE/THREONINE-PROTEIN KINASE"/>
    <property type="match status" value="1"/>
</dbReference>
<dbReference type="Pfam" id="PF00069">
    <property type="entry name" value="Pkinase"/>
    <property type="match status" value="1"/>
</dbReference>
<dbReference type="GO" id="GO:0005524">
    <property type="term" value="F:ATP binding"/>
    <property type="evidence" value="ECO:0007669"/>
    <property type="project" value="UniProtKB-UniRule"/>
</dbReference>
<protein>
    <recommendedName>
        <fullName evidence="2">3-phosphoinositide-dependent protein kinase 1</fullName>
        <ecNumber evidence="1">2.7.11.1</ecNumber>
    </recommendedName>
</protein>
<dbReference type="SMART" id="SM00220">
    <property type="entry name" value="S_TKc"/>
    <property type="match status" value="1"/>
</dbReference>
<dbReference type="AlphaFoldDB" id="E4XZ21"/>